<dbReference type="InterPro" id="IPR045519">
    <property type="entry name" value="DUF6476"/>
</dbReference>
<keyword evidence="3" id="KW-1185">Reference proteome</keyword>
<reference evidence="2 3" key="1">
    <citation type="submission" date="2015-07" db="EMBL/GenBank/DDBJ databases">
        <authorList>
            <person name="Noorani M."/>
        </authorList>
    </citation>
    <scope>NUCLEOTIDE SEQUENCE [LARGE SCALE GENOMIC DNA]</scope>
    <source>
        <strain evidence="2 3">CECT 5088</strain>
    </source>
</reference>
<dbReference type="AlphaFoldDB" id="A0A0M6XM98"/>
<keyword evidence="1" id="KW-0472">Membrane</keyword>
<gene>
    <name evidence="2" type="ORF">JAN5088_00982</name>
</gene>
<accession>A0A0M6XM98</accession>
<dbReference type="EMBL" id="CXPG01000012">
    <property type="protein sequence ID" value="CTQ32219.1"/>
    <property type="molecule type" value="Genomic_DNA"/>
</dbReference>
<dbReference type="Pfam" id="PF20082">
    <property type="entry name" value="DUF6476"/>
    <property type="match status" value="1"/>
</dbReference>
<feature type="transmembrane region" description="Helical" evidence="1">
    <location>
        <begin position="25"/>
        <end position="49"/>
    </location>
</feature>
<evidence type="ECO:0000313" key="2">
    <source>
        <dbReference type="EMBL" id="CTQ32219.1"/>
    </source>
</evidence>
<keyword evidence="1" id="KW-0812">Transmembrane</keyword>
<sequence length="106" mass="11499">MTKLTISEGGTVPDMETPEPANLRFLRVLVTVLTAVMIAGVIAIVALLVTRLPGRAVKTPDRLEMPARAEVLAVTQTPDAWLVTTRDGRLLLFGPDGVLRREIPLD</sequence>
<dbReference type="STRING" id="282197.SAMN04488517_10411"/>
<evidence type="ECO:0000256" key="1">
    <source>
        <dbReference type="SAM" id="Phobius"/>
    </source>
</evidence>
<protein>
    <submittedName>
        <fullName evidence="2">Uncharacterized protein</fullName>
    </submittedName>
</protein>
<organism evidence="2 3">
    <name type="scientific">Jannaschia rubra</name>
    <dbReference type="NCBI Taxonomy" id="282197"/>
    <lineage>
        <taxon>Bacteria</taxon>
        <taxon>Pseudomonadati</taxon>
        <taxon>Pseudomonadota</taxon>
        <taxon>Alphaproteobacteria</taxon>
        <taxon>Rhodobacterales</taxon>
        <taxon>Roseobacteraceae</taxon>
        <taxon>Jannaschia</taxon>
    </lineage>
</organism>
<dbReference type="RefSeq" id="WP_055681694.1">
    <property type="nucleotide sequence ID" value="NZ_FOOS01000004.1"/>
</dbReference>
<keyword evidence="1" id="KW-1133">Transmembrane helix</keyword>
<proteinExistence type="predicted"/>
<evidence type="ECO:0000313" key="3">
    <source>
        <dbReference type="Proteomes" id="UP000048908"/>
    </source>
</evidence>
<name>A0A0M6XM98_9RHOB</name>
<dbReference type="Proteomes" id="UP000048908">
    <property type="component" value="Unassembled WGS sequence"/>
</dbReference>